<comment type="caution">
    <text evidence="2">The sequence shown here is derived from an EMBL/GenBank/DDBJ whole genome shotgun (WGS) entry which is preliminary data.</text>
</comment>
<dbReference type="AlphaFoldDB" id="A0A2S6GI28"/>
<dbReference type="Proteomes" id="UP000239203">
    <property type="component" value="Unassembled WGS sequence"/>
</dbReference>
<organism evidence="2 3">
    <name type="scientific">Actinokineospora auranticolor</name>
    <dbReference type="NCBI Taxonomy" id="155976"/>
    <lineage>
        <taxon>Bacteria</taxon>
        <taxon>Bacillati</taxon>
        <taxon>Actinomycetota</taxon>
        <taxon>Actinomycetes</taxon>
        <taxon>Pseudonocardiales</taxon>
        <taxon>Pseudonocardiaceae</taxon>
        <taxon>Actinokineospora</taxon>
    </lineage>
</organism>
<reference evidence="2 3" key="1">
    <citation type="submission" date="2018-02" db="EMBL/GenBank/DDBJ databases">
        <title>Genomic Encyclopedia of Archaeal and Bacterial Type Strains, Phase II (KMG-II): from individual species to whole genera.</title>
        <authorList>
            <person name="Goeker M."/>
        </authorList>
    </citation>
    <scope>NUCLEOTIDE SEQUENCE [LARGE SCALE GENOMIC DNA]</scope>
    <source>
        <strain evidence="2 3">YU 961-1</strain>
    </source>
</reference>
<accession>A0A2S6GI28</accession>
<keyword evidence="1" id="KW-0812">Transmembrane</keyword>
<proteinExistence type="predicted"/>
<evidence type="ECO:0000256" key="1">
    <source>
        <dbReference type="SAM" id="Phobius"/>
    </source>
</evidence>
<keyword evidence="1" id="KW-1133">Transmembrane helix</keyword>
<keyword evidence="3" id="KW-1185">Reference proteome</keyword>
<feature type="transmembrane region" description="Helical" evidence="1">
    <location>
        <begin position="39"/>
        <end position="58"/>
    </location>
</feature>
<gene>
    <name evidence="2" type="ORF">CLV40_117123</name>
</gene>
<protein>
    <submittedName>
        <fullName evidence="2">Uncharacterized protein</fullName>
    </submittedName>
</protein>
<feature type="transmembrane region" description="Helical" evidence="1">
    <location>
        <begin position="7"/>
        <end position="27"/>
    </location>
</feature>
<evidence type="ECO:0000313" key="2">
    <source>
        <dbReference type="EMBL" id="PPK64884.1"/>
    </source>
</evidence>
<dbReference type="EMBL" id="PTIX01000017">
    <property type="protein sequence ID" value="PPK64884.1"/>
    <property type="molecule type" value="Genomic_DNA"/>
</dbReference>
<evidence type="ECO:0000313" key="3">
    <source>
        <dbReference type="Proteomes" id="UP000239203"/>
    </source>
</evidence>
<keyword evidence="1" id="KW-0472">Membrane</keyword>
<name>A0A2S6GI28_9PSEU</name>
<sequence length="161" mass="18315">MVVLGRQWWLTLFWAFLTLLCPLFVLATYQDLHDRADPVFLGTTVVATGLALWCANLVRAVGPVRIKDGRLTCTTTWRHHRIEPAEISGWRWVRPPRSSLARFLGLSYLAVKLVDGQVLPLRWHLVRFPWGTGTPAHTALLDFLGAEKFSSRRVPWSVEIG</sequence>